<evidence type="ECO:0000313" key="6">
    <source>
        <dbReference type="EMBL" id="PHJ17199.1"/>
    </source>
</evidence>
<dbReference type="SUPFAM" id="SSF56112">
    <property type="entry name" value="Protein kinase-like (PK-like)"/>
    <property type="match status" value="1"/>
</dbReference>
<evidence type="ECO:0000256" key="3">
    <source>
        <dbReference type="SAM" id="MobiDB-lite"/>
    </source>
</evidence>
<keyword evidence="6" id="KW-0418">Kinase</keyword>
<evidence type="ECO:0000256" key="1">
    <source>
        <dbReference type="ARBA" id="ARBA00022741"/>
    </source>
</evidence>
<feature type="compositionally biased region" description="Polar residues" evidence="3">
    <location>
        <begin position="883"/>
        <end position="894"/>
    </location>
</feature>
<feature type="compositionally biased region" description="Basic residues" evidence="3">
    <location>
        <begin position="346"/>
        <end position="363"/>
    </location>
</feature>
<accession>A0A2C6KJB4</accession>
<dbReference type="PROSITE" id="PS50011">
    <property type="entry name" value="PROTEIN_KINASE_DOM"/>
    <property type="match status" value="1"/>
</dbReference>
<keyword evidence="2" id="KW-0067">ATP-binding</keyword>
<dbReference type="VEuPathDB" id="ToxoDB:CSUI_008980"/>
<dbReference type="InterPro" id="IPR011009">
    <property type="entry name" value="Kinase-like_dom_sf"/>
</dbReference>
<evidence type="ECO:0000256" key="2">
    <source>
        <dbReference type="ARBA" id="ARBA00022840"/>
    </source>
</evidence>
<feature type="compositionally biased region" description="Basic and acidic residues" evidence="3">
    <location>
        <begin position="158"/>
        <end position="178"/>
    </location>
</feature>
<feature type="compositionally biased region" description="Low complexity" evidence="3">
    <location>
        <begin position="323"/>
        <end position="341"/>
    </location>
</feature>
<feature type="compositionally biased region" description="Basic residues" evidence="3">
    <location>
        <begin position="137"/>
        <end position="155"/>
    </location>
</feature>
<dbReference type="SMART" id="SM00220">
    <property type="entry name" value="S_TKc"/>
    <property type="match status" value="1"/>
</dbReference>
<reference evidence="6 7" key="1">
    <citation type="journal article" date="2017" name="Int. J. Parasitol.">
        <title>The genome of the protozoan parasite Cystoisospora suis and a reverse vaccinology approach to identify vaccine candidates.</title>
        <authorList>
            <person name="Palmieri N."/>
            <person name="Shrestha A."/>
            <person name="Ruttkowski B."/>
            <person name="Beck T."/>
            <person name="Vogl C."/>
            <person name="Tomley F."/>
            <person name="Blake D.P."/>
            <person name="Joachim A."/>
        </authorList>
    </citation>
    <scope>NUCLEOTIDE SEQUENCE [LARGE SCALE GENOMIC DNA]</scope>
    <source>
        <strain evidence="6 7">Wien I</strain>
    </source>
</reference>
<dbReference type="PANTHER" id="PTHR24346">
    <property type="entry name" value="MAP/MICROTUBULE AFFINITY-REGULATING KINASE"/>
    <property type="match status" value="1"/>
</dbReference>
<feature type="compositionally biased region" description="Low complexity" evidence="3">
    <location>
        <begin position="500"/>
        <end position="522"/>
    </location>
</feature>
<feature type="compositionally biased region" description="Basic and acidic residues" evidence="3">
    <location>
        <begin position="302"/>
        <end position="314"/>
    </location>
</feature>
<dbReference type="Proteomes" id="UP000221165">
    <property type="component" value="Unassembled WGS sequence"/>
</dbReference>
<feature type="compositionally biased region" description="Basic residues" evidence="3">
    <location>
        <begin position="273"/>
        <end position="295"/>
    </location>
</feature>
<dbReference type="InterPro" id="IPR000719">
    <property type="entry name" value="Prot_kinase_dom"/>
</dbReference>
<feature type="compositionally biased region" description="Basic and acidic residues" evidence="3">
    <location>
        <begin position="689"/>
        <end position="718"/>
    </location>
</feature>
<feature type="compositionally biased region" description="Polar residues" evidence="3">
    <location>
        <begin position="594"/>
        <end position="608"/>
    </location>
</feature>
<evidence type="ECO:0000259" key="5">
    <source>
        <dbReference type="PROSITE" id="PS50011"/>
    </source>
</evidence>
<feature type="compositionally biased region" description="Basic and acidic residues" evidence="3">
    <location>
        <begin position="1375"/>
        <end position="1416"/>
    </location>
</feature>
<keyword evidence="4" id="KW-0812">Transmembrane</keyword>
<dbReference type="GeneID" id="94432310"/>
<feature type="compositionally biased region" description="Low complexity" evidence="3">
    <location>
        <begin position="118"/>
        <end position="132"/>
    </location>
</feature>
<feature type="compositionally biased region" description="Polar residues" evidence="3">
    <location>
        <begin position="1269"/>
        <end position="1280"/>
    </location>
</feature>
<feature type="region of interest" description="Disordered" evidence="3">
    <location>
        <begin position="1135"/>
        <end position="1156"/>
    </location>
</feature>
<keyword evidence="7" id="KW-1185">Reference proteome</keyword>
<name>A0A2C6KJB4_9APIC</name>
<proteinExistence type="predicted"/>
<feature type="compositionally biased region" description="Basic residues" evidence="3">
    <location>
        <begin position="1333"/>
        <end position="1342"/>
    </location>
</feature>
<dbReference type="Pfam" id="PF14531">
    <property type="entry name" value="Kinase-like"/>
    <property type="match status" value="1"/>
</dbReference>
<feature type="region of interest" description="Disordered" evidence="3">
    <location>
        <begin position="1"/>
        <end position="24"/>
    </location>
</feature>
<dbReference type="PANTHER" id="PTHR24346:SF75">
    <property type="entry name" value="AURORA KINASE"/>
    <property type="match status" value="1"/>
</dbReference>
<feature type="region of interest" description="Disordered" evidence="3">
    <location>
        <begin position="586"/>
        <end position="718"/>
    </location>
</feature>
<keyword evidence="4" id="KW-0472">Membrane</keyword>
<feature type="region of interest" description="Disordered" evidence="3">
    <location>
        <begin position="481"/>
        <end position="562"/>
    </location>
</feature>
<comment type="caution">
    <text evidence="6">The sequence shown here is derived from an EMBL/GenBank/DDBJ whole genome shotgun (WGS) entry which is preliminary data.</text>
</comment>
<feature type="compositionally biased region" description="Low complexity" evidence="3">
    <location>
        <begin position="670"/>
        <end position="679"/>
    </location>
</feature>
<dbReference type="Gene3D" id="1.10.510.10">
    <property type="entry name" value="Transferase(Phosphotransferase) domain 1"/>
    <property type="match status" value="1"/>
</dbReference>
<evidence type="ECO:0000256" key="4">
    <source>
        <dbReference type="SAM" id="Phobius"/>
    </source>
</evidence>
<feature type="region of interest" description="Disordered" evidence="3">
    <location>
        <begin position="881"/>
        <end position="938"/>
    </location>
</feature>
<keyword evidence="4" id="KW-1133">Transmembrane helix</keyword>
<dbReference type="GO" id="GO:0005524">
    <property type="term" value="F:ATP binding"/>
    <property type="evidence" value="ECO:0007669"/>
    <property type="project" value="UniProtKB-KW"/>
</dbReference>
<feature type="compositionally biased region" description="Low complexity" evidence="3">
    <location>
        <begin position="537"/>
        <end position="553"/>
    </location>
</feature>
<dbReference type="EMBL" id="MIGC01005198">
    <property type="protein sequence ID" value="PHJ17199.1"/>
    <property type="molecule type" value="Genomic_DNA"/>
</dbReference>
<feature type="compositionally biased region" description="Low complexity" evidence="3">
    <location>
        <begin position="433"/>
        <end position="452"/>
    </location>
</feature>
<feature type="transmembrane region" description="Helical" evidence="4">
    <location>
        <begin position="34"/>
        <end position="52"/>
    </location>
</feature>
<feature type="compositionally biased region" description="Basic and acidic residues" evidence="3">
    <location>
        <begin position="240"/>
        <end position="272"/>
    </location>
</feature>
<feature type="compositionally biased region" description="Basic residues" evidence="3">
    <location>
        <begin position="95"/>
        <end position="110"/>
    </location>
</feature>
<evidence type="ECO:0000313" key="7">
    <source>
        <dbReference type="Proteomes" id="UP000221165"/>
    </source>
</evidence>
<organism evidence="6 7">
    <name type="scientific">Cystoisospora suis</name>
    <dbReference type="NCBI Taxonomy" id="483139"/>
    <lineage>
        <taxon>Eukaryota</taxon>
        <taxon>Sar</taxon>
        <taxon>Alveolata</taxon>
        <taxon>Apicomplexa</taxon>
        <taxon>Conoidasida</taxon>
        <taxon>Coccidia</taxon>
        <taxon>Eucoccidiorida</taxon>
        <taxon>Eimeriorina</taxon>
        <taxon>Sarcocystidae</taxon>
        <taxon>Cystoisospora</taxon>
    </lineage>
</organism>
<feature type="region of interest" description="Disordered" evidence="3">
    <location>
        <begin position="1269"/>
        <end position="1416"/>
    </location>
</feature>
<sequence length="1416" mass="154939">MAVSRTGASSHGGLPPTGTRMAAAPNNRRRHGSLISIWCAVVACLWLNFMIFSPSESSGHNSFSLALGVRADDEVGSKASESTSADAAEGSSKRRESRKPSRRRSKRQSKGGKDSEDQSVSAEDSSASSSGDDTAKNARKRSVRRSANKPSRRASTRASRDASKSEESTSDKDLEKGEGATGGERKKSKKKSSSGTDEGGSAAATPRGEREAWRKRSSRKASHSGGDAKRRSTSKVGGKNKKDESKESEDGKVKEEGSSKGEDDYKKDEGKESKRRGSTSKGKGDRKKSKSKKDAKKGTSTSRKEGKDESKEGGLGDELSVFSTDGESTTTDADSASTTESEGGKTKRRSSRLSRRNSKRGKSSKKDNKESKKDDDSRRRHSSRTSAEKGEGNATNKALPEASSTEGDFNEESFDLSSILGPKVSTDSVAEGSLTSDKPLSDPSSDSLMKSLDTTEEARGAPLSLAEDFSTSLEATAIDSLLQSNDGVSSRGGPLDKIPSRSSRGGASRKSSYQSSRSKQSSRGGGSSKQHKKSSKKGGSPPSKESTEETTTSLSIVDPLVVDDINKKTVDGDLSQSATPGVGDAAVLVAGEASPQSKDTSDQESFSSLELWKKLARGETVDREGLRRASEKGRLSREMKGDLEKGLSPSDEGDLLPPLKTLGGGEGDFSPVVASSSSSPRRRRRRHERRAEKDAEDTAKLEKRRRREEEEREHRRRMEEEEIYDEFDEEFGYRSGGHNWLLPGPPIVVPPGSWPLRGLLFPDPDMLKQDVSAQRRIASAARELAGGSREQTPVETSELALRRAAGTTAEMFESRFPYGTRFTFQPRHGHSFEPKVLTRGRFIQAGEEALIFEVWEGIRRWALRLRMKHLQDFNVTIVGGGEQQQLSSPSSAGLVNSDDDSPSSSSSSGTPLISLRRRRSPEEDTTAFSSSSLGKTSLSLSSKVSPASRDLEAWERFSEEVCNECEAQEKFAGKILLSATMNEQPRDLFTKERIALPVAVGEIAMLPMLSLLRGDQYITNVAGLYPLAQASVKDLVENYDLPVDVKLELARQMVYVVARLHARGVVHMDLKLGHFLVDRDGYLFLADFSTAEKITEGEQSMENACASSSGGGGASLATLSPEQLSCWLPPAFSSSFKNPKENDEEKDKNKKKTTPPFYPSMSVDSWGLGVSLLQLWCGEIPFRVPSTVEKMSQLAVARYLSELHRRHHGRLDLSTCPEGDISHPDLKQLVEGLLAYEAPKRWLPLDIVFTSPLVADPSFLQGNLLKQHTEPSQASTMGAITSSSSSTSDNANRSPGKRAHQNDLELQQQHNRRPMHDLSLSDEPSSASFSRAPPHKRGRRGGFQRGGARGRRGSDRWRRGSRRDDHGRRGRKKDRLIEHEEERERKEEVIKGRESRQSMKKGRSSEEREKEEKEHE</sequence>
<feature type="domain" description="Protein kinase" evidence="5">
    <location>
        <begin position="922"/>
        <end position="1254"/>
    </location>
</feature>
<feature type="region of interest" description="Disordered" evidence="3">
    <location>
        <begin position="75"/>
        <end position="466"/>
    </location>
</feature>
<dbReference type="RefSeq" id="XP_067918924.1">
    <property type="nucleotide sequence ID" value="XM_068069099.1"/>
</dbReference>
<feature type="compositionally biased region" description="Basic and acidic residues" evidence="3">
    <location>
        <begin position="1138"/>
        <end position="1148"/>
    </location>
</feature>
<feature type="compositionally biased region" description="Basic and acidic residues" evidence="3">
    <location>
        <begin position="1352"/>
        <end position="1367"/>
    </location>
</feature>
<feature type="compositionally biased region" description="Low complexity" evidence="3">
    <location>
        <begin position="929"/>
        <end position="938"/>
    </location>
</feature>
<gene>
    <name evidence="6" type="ORF">CSUI_008980</name>
</gene>
<keyword evidence="6" id="KW-0808">Transferase</keyword>
<protein>
    <submittedName>
        <fullName evidence="6">Rhoptry kinase family protein rop32</fullName>
    </submittedName>
</protein>
<dbReference type="OrthoDB" id="1668230at2759"/>
<keyword evidence="1" id="KW-0547">Nucleotide-binding</keyword>
<dbReference type="GO" id="GO:0004674">
    <property type="term" value="F:protein serine/threonine kinase activity"/>
    <property type="evidence" value="ECO:0007669"/>
    <property type="project" value="TreeGrafter"/>
</dbReference>
<feature type="compositionally biased region" description="Basic and acidic residues" evidence="3">
    <location>
        <begin position="611"/>
        <end position="645"/>
    </location>
</feature>
<feature type="compositionally biased region" description="Basic and acidic residues" evidence="3">
    <location>
        <begin position="364"/>
        <end position="378"/>
    </location>
</feature>
<dbReference type="InterPro" id="IPR027916">
    <property type="entry name" value="Kinase-like_dom_ROP"/>
</dbReference>
<dbReference type="GO" id="GO:0035556">
    <property type="term" value="P:intracellular signal transduction"/>
    <property type="evidence" value="ECO:0007669"/>
    <property type="project" value="TreeGrafter"/>
</dbReference>
<dbReference type="GO" id="GO:0005737">
    <property type="term" value="C:cytoplasm"/>
    <property type="evidence" value="ECO:0007669"/>
    <property type="project" value="TreeGrafter"/>
</dbReference>